<protein>
    <submittedName>
        <fullName evidence="2">Uncharacterized protein</fullName>
    </submittedName>
</protein>
<dbReference type="EMBL" id="RAYQ01000013">
    <property type="protein sequence ID" value="RKI90636.1"/>
    <property type="molecule type" value="Genomic_DNA"/>
</dbReference>
<accession>A0A3A9ATV3</accession>
<name>A0A3A9ATV3_9FIRM</name>
<feature type="region of interest" description="Disordered" evidence="1">
    <location>
        <begin position="66"/>
        <end position="101"/>
    </location>
</feature>
<comment type="caution">
    <text evidence="2">The sequence shown here is derived from an EMBL/GenBank/DDBJ whole genome shotgun (WGS) entry which is preliminary data.</text>
</comment>
<evidence type="ECO:0000256" key="1">
    <source>
        <dbReference type="SAM" id="MobiDB-lite"/>
    </source>
</evidence>
<feature type="compositionally biased region" description="Low complexity" evidence="1">
    <location>
        <begin position="66"/>
        <end position="87"/>
    </location>
</feature>
<dbReference type="Proteomes" id="UP000280696">
    <property type="component" value="Unassembled WGS sequence"/>
</dbReference>
<evidence type="ECO:0000313" key="2">
    <source>
        <dbReference type="EMBL" id="RKI90636.1"/>
    </source>
</evidence>
<sequence length="116" mass="12507">MEILYSVCAFDRAIFDSVSADFNFLSTAFTLSSFSLKSKSPLEIRCPLTTYTSSISRYFEAFCSSSSSSSLSSSLSSSSSSSSKSSSYITELSPNDKLPLSMIPRIKSPLTTVSSL</sequence>
<gene>
    <name evidence="2" type="ORF">D7V94_12645</name>
</gene>
<organism evidence="2 3">
    <name type="scientific">Parablautia intestinalis</name>
    <dbReference type="NCBI Taxonomy" id="2320100"/>
    <lineage>
        <taxon>Bacteria</taxon>
        <taxon>Bacillati</taxon>
        <taxon>Bacillota</taxon>
        <taxon>Clostridia</taxon>
        <taxon>Lachnospirales</taxon>
        <taxon>Lachnospiraceae</taxon>
        <taxon>Parablautia</taxon>
    </lineage>
</organism>
<reference evidence="2 3" key="1">
    <citation type="submission" date="2018-09" db="EMBL/GenBank/DDBJ databases">
        <title>Murine metabolic-syndrome-specific gut microbial biobank.</title>
        <authorList>
            <person name="Liu C."/>
        </authorList>
    </citation>
    <scope>NUCLEOTIDE SEQUENCE [LARGE SCALE GENOMIC DNA]</scope>
    <source>
        <strain evidence="2 3">0.1xD8-82</strain>
    </source>
</reference>
<dbReference type="AlphaFoldDB" id="A0A3A9ATV3"/>
<evidence type="ECO:0000313" key="3">
    <source>
        <dbReference type="Proteomes" id="UP000280696"/>
    </source>
</evidence>
<keyword evidence="3" id="KW-1185">Reference proteome</keyword>
<proteinExistence type="predicted"/>